<evidence type="ECO:0000256" key="4">
    <source>
        <dbReference type="ARBA" id="ARBA00021420"/>
    </source>
</evidence>
<feature type="domain" description="Guanylate cyclase" evidence="20">
    <location>
        <begin position="481"/>
        <end position="608"/>
    </location>
</feature>
<dbReference type="PROSITE" id="PS50112">
    <property type="entry name" value="PAS"/>
    <property type="match status" value="1"/>
</dbReference>
<dbReference type="InterPro" id="IPR003018">
    <property type="entry name" value="GAF"/>
</dbReference>
<evidence type="ECO:0000256" key="11">
    <source>
        <dbReference type="ARBA" id="ARBA00022998"/>
    </source>
</evidence>
<dbReference type="InterPro" id="IPR035965">
    <property type="entry name" value="PAS-like_dom_sf"/>
</dbReference>
<dbReference type="eggNOG" id="COG2114">
    <property type="taxonomic scope" value="Bacteria"/>
</dbReference>
<dbReference type="GO" id="GO:0005524">
    <property type="term" value="F:ATP binding"/>
    <property type="evidence" value="ECO:0007669"/>
    <property type="project" value="UniProtKB-KW"/>
</dbReference>
<dbReference type="eggNOG" id="COG2203">
    <property type="taxonomic scope" value="Bacteria"/>
</dbReference>
<evidence type="ECO:0000256" key="10">
    <source>
        <dbReference type="ARBA" id="ARBA00022989"/>
    </source>
</evidence>
<keyword evidence="12" id="KW-0472">Membrane</keyword>
<dbReference type="PANTHER" id="PTHR11920">
    <property type="entry name" value="GUANYLYL CYCLASE"/>
    <property type="match status" value="1"/>
</dbReference>
<dbReference type="OrthoDB" id="456159at2"/>
<sequence length="655" mass="73655">MSRFLNKLLSLLVPRHREYLLINRDGKILETSPGVKRFAEDSDQVRQGQNICLGFPELIGLETILIDILDERQDNFELKGISRCSVTGESLYFDLYVIKHPLAFDQYNPDKPNQLIILLEDVTERMVLEQTLVQATNETRLLLSRLSASKGYIDQIITAMADALLVTKPTGTIKTVNRSAQNLFGYDESELVGNSMRLILSLADDLLAEHQQQLCVEQKFINNWEVVCQKKTGEKIMVSFSCSAIQMETESSLHFIYIGRDITERQRTQKRIATQHAISRILSDSGTIEEAMPKILPAIGETLVWDLGELWISEVIGDREIDRITPQLRCEHTWVSHAIPESMSITQPLIASPKGGLLGQIWTSRSPKWISGITSESLSPILPIAELRSAFGFPIQDDEQILGVITFYSYDVQPPDPELTQVMATIGNQLGQFIKRKQAEAALRQEQEKSEQLLLNILPEPIVDRLKHEHQIIAEDFAEVSVLFADIVGFTQLSSSMPPITLLNLLNQIFSIFDELCEQHQLEKIKTIGDAYMVVGGLPRSPLNHAHAIARMALDMQAAIAQFRDQTGQAFNMRIGINTGPVVAGVIGLKKFSYDLWGDTVNIASRMESQSIPGRIQVTAAIYEKLKDTFEFEQRGMIDVKGRGKMTTYFLIAVK</sequence>
<dbReference type="InterPro" id="IPR001054">
    <property type="entry name" value="A/G_cyclase"/>
</dbReference>
<dbReference type="STRING" id="118168.MC7420_5503"/>
<dbReference type="InterPro" id="IPR029787">
    <property type="entry name" value="Nucleotide_cyclase"/>
</dbReference>
<dbReference type="SUPFAM" id="SSF55785">
    <property type="entry name" value="PYP-like sensor domain (PAS domain)"/>
    <property type="match status" value="1"/>
</dbReference>
<dbReference type="PANTHER" id="PTHR11920:SF335">
    <property type="entry name" value="GUANYLATE CYCLASE"/>
    <property type="match status" value="1"/>
</dbReference>
<evidence type="ECO:0000256" key="16">
    <source>
        <dbReference type="ARBA" id="ARBA00064436"/>
    </source>
</evidence>
<dbReference type="InterPro" id="IPR029016">
    <property type="entry name" value="GAF-like_dom_sf"/>
</dbReference>
<keyword evidence="10" id="KW-1133">Transmembrane helix</keyword>
<evidence type="ECO:0000256" key="1">
    <source>
        <dbReference type="ARBA" id="ARBA00001593"/>
    </source>
</evidence>
<dbReference type="GO" id="GO:0046872">
    <property type="term" value="F:metal ion binding"/>
    <property type="evidence" value="ECO:0007669"/>
    <property type="project" value="UniProtKB-KW"/>
</dbReference>
<dbReference type="NCBIfam" id="TIGR00229">
    <property type="entry name" value="sensory_box"/>
    <property type="match status" value="1"/>
</dbReference>
<dbReference type="Gene3D" id="3.30.450.20">
    <property type="entry name" value="PAS domain"/>
    <property type="match status" value="1"/>
</dbReference>
<dbReference type="FunFam" id="3.30.70.1230:FF:000033">
    <property type="entry name" value="Adenylate cyclase"/>
    <property type="match status" value="1"/>
</dbReference>
<evidence type="ECO:0000313" key="22">
    <source>
        <dbReference type="Proteomes" id="UP000003835"/>
    </source>
</evidence>
<dbReference type="Gene3D" id="3.30.70.1230">
    <property type="entry name" value="Nucleotide cyclase"/>
    <property type="match status" value="1"/>
</dbReference>
<dbReference type="InterPro" id="IPR018297">
    <property type="entry name" value="A/G_cyclase_CS"/>
</dbReference>
<dbReference type="EMBL" id="DS989847">
    <property type="protein sequence ID" value="EDX76069.1"/>
    <property type="molecule type" value="Genomic_DNA"/>
</dbReference>
<dbReference type="CDD" id="cd00130">
    <property type="entry name" value="PAS"/>
    <property type="match status" value="1"/>
</dbReference>
<feature type="domain" description="PAS" evidence="18">
    <location>
        <begin position="149"/>
        <end position="202"/>
    </location>
</feature>
<keyword evidence="22" id="KW-1185">Reference proteome</keyword>
<reference evidence="21 22" key="1">
    <citation type="submission" date="2008-07" db="EMBL/GenBank/DDBJ databases">
        <authorList>
            <person name="Tandeau de Marsac N."/>
            <person name="Ferriera S."/>
            <person name="Johnson J."/>
            <person name="Kravitz S."/>
            <person name="Beeson K."/>
            <person name="Sutton G."/>
            <person name="Rogers Y.-H."/>
            <person name="Friedman R."/>
            <person name="Frazier M."/>
            <person name="Venter J.C."/>
        </authorList>
    </citation>
    <scope>NUCLEOTIDE SEQUENCE [LARGE SCALE GENOMIC DNA]</scope>
    <source>
        <strain evidence="21 22">PCC 7420</strain>
    </source>
</reference>
<dbReference type="SMART" id="SM00044">
    <property type="entry name" value="CYCc"/>
    <property type="match status" value="1"/>
</dbReference>
<dbReference type="PROSITE" id="PS00452">
    <property type="entry name" value="GUANYLATE_CYCLASE_1"/>
    <property type="match status" value="1"/>
</dbReference>
<gene>
    <name evidence="21" type="ORF">MC7420_5503</name>
</gene>
<evidence type="ECO:0000256" key="3">
    <source>
        <dbReference type="ARBA" id="ARBA00012201"/>
    </source>
</evidence>
<keyword evidence="9" id="KW-0460">Magnesium</keyword>
<evidence type="ECO:0000313" key="21">
    <source>
        <dbReference type="EMBL" id="EDX76069.1"/>
    </source>
</evidence>
<proteinExistence type="inferred from homology"/>
<evidence type="ECO:0000256" key="7">
    <source>
        <dbReference type="ARBA" id="ARBA00022741"/>
    </source>
</evidence>
<evidence type="ECO:0000259" key="18">
    <source>
        <dbReference type="PROSITE" id="PS50112"/>
    </source>
</evidence>
<dbReference type="RefSeq" id="WP_006100553.1">
    <property type="nucleotide sequence ID" value="NZ_DS989847.1"/>
</dbReference>
<evidence type="ECO:0000256" key="6">
    <source>
        <dbReference type="ARBA" id="ARBA00022723"/>
    </source>
</evidence>
<evidence type="ECO:0000256" key="15">
    <source>
        <dbReference type="ARBA" id="ARBA00032637"/>
    </source>
</evidence>
<dbReference type="SUPFAM" id="SSF55781">
    <property type="entry name" value="GAF domain-like"/>
    <property type="match status" value="1"/>
</dbReference>
<dbReference type="EC" id="4.6.1.1" evidence="3"/>
<protein>
    <recommendedName>
        <fullName evidence="4">Adenylate cyclase</fullName>
        <ecNumber evidence="3">4.6.1.1</ecNumber>
    </recommendedName>
    <alternativeName>
        <fullName evidence="14">ATP pyrophosphate-lyase</fullName>
    </alternativeName>
    <alternativeName>
        <fullName evidence="15">Adenylyl cyclase</fullName>
    </alternativeName>
</protein>
<comment type="catalytic activity">
    <reaction evidence="1">
        <text>ATP = 3',5'-cyclic AMP + diphosphate</text>
        <dbReference type="Rhea" id="RHEA:15389"/>
        <dbReference type="ChEBI" id="CHEBI:30616"/>
        <dbReference type="ChEBI" id="CHEBI:33019"/>
        <dbReference type="ChEBI" id="CHEBI:58165"/>
        <dbReference type="EC" id="4.6.1.1"/>
    </reaction>
</comment>
<dbReference type="Pfam" id="PF13426">
    <property type="entry name" value="PAS_9"/>
    <property type="match status" value="1"/>
</dbReference>
<dbReference type="Gene3D" id="3.30.450.40">
    <property type="match status" value="1"/>
</dbReference>
<accession>B4VQ06</accession>
<keyword evidence="6" id="KW-0479">Metal-binding</keyword>
<evidence type="ECO:0000256" key="12">
    <source>
        <dbReference type="ARBA" id="ARBA00023136"/>
    </source>
</evidence>
<dbReference type="InterPro" id="IPR000014">
    <property type="entry name" value="PAS"/>
</dbReference>
<keyword evidence="7" id="KW-0547">Nucleotide-binding</keyword>
<name>B4VQ06_9CYAN</name>
<dbReference type="SMART" id="SM00091">
    <property type="entry name" value="PAS"/>
    <property type="match status" value="1"/>
</dbReference>
<keyword evidence="5" id="KW-0812">Transmembrane</keyword>
<keyword evidence="13 17" id="KW-0456">Lyase</keyword>
<dbReference type="PROSITE" id="PS50113">
    <property type="entry name" value="PAC"/>
    <property type="match status" value="1"/>
</dbReference>
<organism evidence="21 22">
    <name type="scientific">Coleofasciculus chthonoplastes PCC 7420</name>
    <dbReference type="NCBI Taxonomy" id="118168"/>
    <lineage>
        <taxon>Bacteria</taxon>
        <taxon>Bacillati</taxon>
        <taxon>Cyanobacteriota</taxon>
        <taxon>Cyanophyceae</taxon>
        <taxon>Coleofasciculales</taxon>
        <taxon>Coleofasciculaceae</taxon>
        <taxon>Coleofasciculus</taxon>
    </lineage>
</organism>
<dbReference type="GO" id="GO:0005886">
    <property type="term" value="C:plasma membrane"/>
    <property type="evidence" value="ECO:0007669"/>
    <property type="project" value="UniProtKB-ARBA"/>
</dbReference>
<comment type="similarity">
    <text evidence="17">Belongs to the adenylyl cyclase class-4/guanylyl cyclase family.</text>
</comment>
<dbReference type="InterPro" id="IPR050401">
    <property type="entry name" value="Cyclic_nucleotide_synthase"/>
</dbReference>
<evidence type="ECO:0000256" key="17">
    <source>
        <dbReference type="RuleBase" id="RU000405"/>
    </source>
</evidence>
<evidence type="ECO:0000259" key="20">
    <source>
        <dbReference type="PROSITE" id="PS50125"/>
    </source>
</evidence>
<keyword evidence="11" id="KW-0115">cAMP biosynthesis</keyword>
<dbReference type="GO" id="GO:0006171">
    <property type="term" value="P:cAMP biosynthetic process"/>
    <property type="evidence" value="ECO:0007669"/>
    <property type="project" value="UniProtKB-KW"/>
</dbReference>
<feature type="domain" description="PAC" evidence="19">
    <location>
        <begin position="222"/>
        <end position="274"/>
    </location>
</feature>
<evidence type="ECO:0000256" key="14">
    <source>
        <dbReference type="ARBA" id="ARBA00032597"/>
    </source>
</evidence>
<dbReference type="AlphaFoldDB" id="B4VQ06"/>
<dbReference type="GO" id="GO:0004016">
    <property type="term" value="F:adenylate cyclase activity"/>
    <property type="evidence" value="ECO:0007669"/>
    <property type="project" value="UniProtKB-EC"/>
</dbReference>
<keyword evidence="8" id="KW-0067">ATP-binding</keyword>
<evidence type="ECO:0000256" key="13">
    <source>
        <dbReference type="ARBA" id="ARBA00023239"/>
    </source>
</evidence>
<comment type="subcellular location">
    <subcellularLocation>
        <location evidence="2">Membrane</location>
    </subcellularLocation>
</comment>
<evidence type="ECO:0000256" key="9">
    <source>
        <dbReference type="ARBA" id="ARBA00022842"/>
    </source>
</evidence>
<dbReference type="CDD" id="cd07302">
    <property type="entry name" value="CHD"/>
    <property type="match status" value="1"/>
</dbReference>
<dbReference type="SUPFAM" id="SSF55073">
    <property type="entry name" value="Nucleotide cyclase"/>
    <property type="match status" value="1"/>
</dbReference>
<evidence type="ECO:0000259" key="19">
    <source>
        <dbReference type="PROSITE" id="PS50113"/>
    </source>
</evidence>
<dbReference type="InterPro" id="IPR000700">
    <property type="entry name" value="PAS-assoc_C"/>
</dbReference>
<dbReference type="Proteomes" id="UP000003835">
    <property type="component" value="Unassembled WGS sequence"/>
</dbReference>
<comment type="subunit">
    <text evidence="16">Homodimer. Can also exist as monomer.</text>
</comment>
<dbReference type="SMART" id="SM00065">
    <property type="entry name" value="GAF"/>
    <property type="match status" value="1"/>
</dbReference>
<dbReference type="HOGENOM" id="CLU_357853_0_0_3"/>
<evidence type="ECO:0000256" key="2">
    <source>
        <dbReference type="ARBA" id="ARBA00004370"/>
    </source>
</evidence>
<dbReference type="PROSITE" id="PS50125">
    <property type="entry name" value="GUANYLATE_CYCLASE_2"/>
    <property type="match status" value="1"/>
</dbReference>
<evidence type="ECO:0000256" key="8">
    <source>
        <dbReference type="ARBA" id="ARBA00022840"/>
    </source>
</evidence>
<dbReference type="Pfam" id="PF00211">
    <property type="entry name" value="Guanylate_cyc"/>
    <property type="match status" value="1"/>
</dbReference>
<dbReference type="GO" id="GO:0035556">
    <property type="term" value="P:intracellular signal transduction"/>
    <property type="evidence" value="ECO:0007669"/>
    <property type="project" value="InterPro"/>
</dbReference>
<evidence type="ECO:0000256" key="5">
    <source>
        <dbReference type="ARBA" id="ARBA00022692"/>
    </source>
</evidence>